<reference evidence="1 2" key="1">
    <citation type="submission" date="2024-01" db="EMBL/GenBank/DDBJ databases">
        <title>Genome assemblies of Stephania.</title>
        <authorList>
            <person name="Yang L."/>
        </authorList>
    </citation>
    <scope>NUCLEOTIDE SEQUENCE [LARGE SCALE GENOMIC DNA]</scope>
    <source>
        <strain evidence="1">QJT</strain>
        <tissue evidence="1">Leaf</tissue>
    </source>
</reference>
<accession>A0AAP0HQF6</accession>
<name>A0AAP0HQF6_9MAGN</name>
<evidence type="ECO:0000313" key="1">
    <source>
        <dbReference type="EMBL" id="KAK9097543.1"/>
    </source>
</evidence>
<comment type="caution">
    <text evidence="1">The sequence shown here is derived from an EMBL/GenBank/DDBJ whole genome shotgun (WGS) entry which is preliminary data.</text>
</comment>
<dbReference type="EMBL" id="JBBNAE010000009">
    <property type="protein sequence ID" value="KAK9097543.1"/>
    <property type="molecule type" value="Genomic_DNA"/>
</dbReference>
<organism evidence="1 2">
    <name type="scientific">Stephania japonica</name>
    <dbReference type="NCBI Taxonomy" id="461633"/>
    <lineage>
        <taxon>Eukaryota</taxon>
        <taxon>Viridiplantae</taxon>
        <taxon>Streptophyta</taxon>
        <taxon>Embryophyta</taxon>
        <taxon>Tracheophyta</taxon>
        <taxon>Spermatophyta</taxon>
        <taxon>Magnoliopsida</taxon>
        <taxon>Ranunculales</taxon>
        <taxon>Menispermaceae</taxon>
        <taxon>Menispermoideae</taxon>
        <taxon>Cissampelideae</taxon>
        <taxon>Stephania</taxon>
    </lineage>
</organism>
<dbReference type="Proteomes" id="UP001417504">
    <property type="component" value="Unassembled WGS sequence"/>
</dbReference>
<gene>
    <name evidence="1" type="ORF">Sjap_023040</name>
</gene>
<dbReference type="AlphaFoldDB" id="A0AAP0HQF6"/>
<sequence>MFVNKTLTFLYPNCRPSFFSISAPLRHPLSASLSVTRSLISPLYLSHSRLQSPLHSRFALLSRLTASLPSRSLSPPPSSSRGR</sequence>
<evidence type="ECO:0000313" key="2">
    <source>
        <dbReference type="Proteomes" id="UP001417504"/>
    </source>
</evidence>
<protein>
    <submittedName>
        <fullName evidence="1">Uncharacterized protein</fullName>
    </submittedName>
</protein>
<keyword evidence="2" id="KW-1185">Reference proteome</keyword>
<proteinExistence type="predicted"/>